<accession>A0A1M5YWI2</accession>
<dbReference type="RefSeq" id="WP_072745142.1">
    <property type="nucleotide sequence ID" value="NZ_FQXR01000016.1"/>
</dbReference>
<dbReference type="OrthoDB" id="1707275at2"/>
<dbReference type="AlphaFoldDB" id="A0A1M5YWI2"/>
<evidence type="ECO:0000313" key="1">
    <source>
        <dbReference type="EMBL" id="SHI16391.1"/>
    </source>
</evidence>
<name>A0A1M5YWI2_9FIRM</name>
<dbReference type="Proteomes" id="UP000184389">
    <property type="component" value="Unassembled WGS sequence"/>
</dbReference>
<sequence length="173" mass="19143">MWKKFIIGTLVITTIFINSPIGYAAGNSYARRSASAKTISVQDNNKYQVISPEENVFATPDKIIAISGKAPRGTTVIIDAYGTTDMTRSNFNLENLPGEKDYIKRYSETIKIGSSGLFSKQMELILGVNKIVITFRNESDQVIDQKIIYVSDISQASKAANDIGNKKISDFME</sequence>
<dbReference type="STRING" id="1123281.SAMN02745180_02518"/>
<protein>
    <submittedName>
        <fullName evidence="1">Uncharacterized protein</fullName>
    </submittedName>
</protein>
<keyword evidence="2" id="KW-1185">Reference proteome</keyword>
<reference evidence="1 2" key="1">
    <citation type="submission" date="2016-11" db="EMBL/GenBank/DDBJ databases">
        <authorList>
            <person name="Jaros S."/>
            <person name="Januszkiewicz K."/>
            <person name="Wedrychowicz H."/>
        </authorList>
    </citation>
    <scope>NUCLEOTIDE SEQUENCE [LARGE SCALE GENOMIC DNA]</scope>
    <source>
        <strain evidence="1 2">DSM 13106</strain>
    </source>
</reference>
<proteinExistence type="predicted"/>
<evidence type="ECO:0000313" key="2">
    <source>
        <dbReference type="Proteomes" id="UP000184389"/>
    </source>
</evidence>
<gene>
    <name evidence="1" type="ORF">SAMN02745180_02518</name>
</gene>
<organism evidence="1 2">
    <name type="scientific">Sporanaerobacter acetigenes DSM 13106</name>
    <dbReference type="NCBI Taxonomy" id="1123281"/>
    <lineage>
        <taxon>Bacteria</taxon>
        <taxon>Bacillati</taxon>
        <taxon>Bacillota</taxon>
        <taxon>Tissierellia</taxon>
        <taxon>Tissierellales</taxon>
        <taxon>Sporanaerobacteraceae</taxon>
        <taxon>Sporanaerobacter</taxon>
    </lineage>
</organism>
<dbReference type="EMBL" id="FQXR01000016">
    <property type="protein sequence ID" value="SHI16391.1"/>
    <property type="molecule type" value="Genomic_DNA"/>
</dbReference>